<keyword evidence="1 4" id="KW-0812">Transmembrane</keyword>
<dbReference type="EMBL" id="JAVXUP010000402">
    <property type="protein sequence ID" value="KAK3028830.1"/>
    <property type="molecule type" value="Genomic_DNA"/>
</dbReference>
<keyword evidence="6" id="KW-1185">Reference proteome</keyword>
<evidence type="ECO:0000256" key="3">
    <source>
        <dbReference type="ARBA" id="ARBA00023136"/>
    </source>
</evidence>
<dbReference type="GO" id="GO:0022857">
    <property type="term" value="F:transmembrane transporter activity"/>
    <property type="evidence" value="ECO:0007669"/>
    <property type="project" value="InterPro"/>
</dbReference>
<feature type="transmembrane region" description="Helical" evidence="4">
    <location>
        <begin position="30"/>
        <end position="50"/>
    </location>
</feature>
<reference evidence="5" key="1">
    <citation type="submission" date="2022-12" db="EMBL/GenBank/DDBJ databases">
        <title>Draft genome assemblies for two species of Escallonia (Escalloniales).</title>
        <authorList>
            <person name="Chanderbali A."/>
            <person name="Dervinis C."/>
            <person name="Anghel I."/>
            <person name="Soltis D."/>
            <person name="Soltis P."/>
            <person name="Zapata F."/>
        </authorList>
    </citation>
    <scope>NUCLEOTIDE SEQUENCE</scope>
    <source>
        <strain evidence="5">UCBG64.0493</strain>
        <tissue evidence="5">Leaf</tissue>
    </source>
</reference>
<dbReference type="PANTHER" id="PTHR31218">
    <property type="entry name" value="WAT1-RELATED PROTEIN"/>
    <property type="match status" value="1"/>
</dbReference>
<comment type="caution">
    <text evidence="5">The sequence shown here is derived from an EMBL/GenBank/DDBJ whole genome shotgun (WGS) entry which is preliminary data.</text>
</comment>
<evidence type="ECO:0008006" key="7">
    <source>
        <dbReference type="Google" id="ProtNLM"/>
    </source>
</evidence>
<keyword evidence="2 4" id="KW-1133">Transmembrane helix</keyword>
<accession>A0AA89B5Q3</accession>
<sequence length="114" mass="12592">MTRSCRTVVTIESTRAARSGVTKCKTKTDYLLLLQAIVAGVLLRFAGLSICTCRPVIDQNLYYAGMKYTTATFATAMTNILPAITFCMAWILRYNCIVTPVQACRSSCMDHGYS</sequence>
<dbReference type="AlphaFoldDB" id="A0AA89B5Q3"/>
<dbReference type="InterPro" id="IPR030184">
    <property type="entry name" value="WAT1-related"/>
</dbReference>
<protein>
    <recommendedName>
        <fullName evidence="7">WAT1-related protein</fullName>
    </recommendedName>
</protein>
<evidence type="ECO:0000313" key="5">
    <source>
        <dbReference type="EMBL" id="KAK3028830.1"/>
    </source>
</evidence>
<evidence type="ECO:0000256" key="2">
    <source>
        <dbReference type="ARBA" id="ARBA00022989"/>
    </source>
</evidence>
<feature type="transmembrane region" description="Helical" evidence="4">
    <location>
        <begin position="70"/>
        <end position="92"/>
    </location>
</feature>
<evidence type="ECO:0000256" key="4">
    <source>
        <dbReference type="SAM" id="Phobius"/>
    </source>
</evidence>
<proteinExistence type="predicted"/>
<name>A0AA89B5Q3_9ASTE</name>
<dbReference type="Proteomes" id="UP001188597">
    <property type="component" value="Unassembled WGS sequence"/>
</dbReference>
<organism evidence="5 6">
    <name type="scientific">Escallonia herrerae</name>
    <dbReference type="NCBI Taxonomy" id="1293975"/>
    <lineage>
        <taxon>Eukaryota</taxon>
        <taxon>Viridiplantae</taxon>
        <taxon>Streptophyta</taxon>
        <taxon>Embryophyta</taxon>
        <taxon>Tracheophyta</taxon>
        <taxon>Spermatophyta</taxon>
        <taxon>Magnoliopsida</taxon>
        <taxon>eudicotyledons</taxon>
        <taxon>Gunneridae</taxon>
        <taxon>Pentapetalae</taxon>
        <taxon>asterids</taxon>
        <taxon>campanulids</taxon>
        <taxon>Escalloniales</taxon>
        <taxon>Escalloniaceae</taxon>
        <taxon>Escallonia</taxon>
    </lineage>
</organism>
<evidence type="ECO:0000313" key="6">
    <source>
        <dbReference type="Proteomes" id="UP001188597"/>
    </source>
</evidence>
<gene>
    <name evidence="5" type="ORF">RJ639_038657</name>
</gene>
<evidence type="ECO:0000256" key="1">
    <source>
        <dbReference type="ARBA" id="ARBA00022692"/>
    </source>
</evidence>
<keyword evidence="3 4" id="KW-0472">Membrane</keyword>
<dbReference type="GO" id="GO:0016020">
    <property type="term" value="C:membrane"/>
    <property type="evidence" value="ECO:0007669"/>
    <property type="project" value="InterPro"/>
</dbReference>